<gene>
    <name evidence="1" type="ORF">bsdE14_06650</name>
</gene>
<dbReference type="RefSeq" id="WP_264848541.1">
    <property type="nucleotide sequence ID" value="NZ_BRXR01000001.1"/>
</dbReference>
<evidence type="ECO:0000313" key="1">
    <source>
        <dbReference type="EMBL" id="GLC29255.1"/>
    </source>
</evidence>
<reference evidence="1 2" key="1">
    <citation type="journal article" date="2024" name="Int. J. Syst. Evol. Microbiol.">
        <title>Clostridium omnivorum sp. nov., isolated from anoxic soil under the treatment of reductive soil disinfestation.</title>
        <authorList>
            <person name="Ueki A."/>
            <person name="Tonouchi A."/>
            <person name="Kaku N."/>
            <person name="Honma S."/>
            <person name="Ueki K."/>
        </authorList>
    </citation>
    <scope>NUCLEOTIDE SEQUENCE [LARGE SCALE GENOMIC DNA]</scope>
    <source>
        <strain evidence="1 2">E14</strain>
    </source>
</reference>
<proteinExistence type="predicted"/>
<protein>
    <submittedName>
        <fullName evidence="1">NADH dehydrogenase</fullName>
    </submittedName>
</protein>
<organism evidence="1 2">
    <name type="scientific">Clostridium omnivorum</name>
    <dbReference type="NCBI Taxonomy" id="1604902"/>
    <lineage>
        <taxon>Bacteria</taxon>
        <taxon>Bacillati</taxon>
        <taxon>Bacillota</taxon>
        <taxon>Clostridia</taxon>
        <taxon>Eubacteriales</taxon>
        <taxon>Clostridiaceae</taxon>
        <taxon>Clostridium</taxon>
    </lineage>
</organism>
<comment type="caution">
    <text evidence="1">The sequence shown here is derived from an EMBL/GenBank/DDBJ whole genome shotgun (WGS) entry which is preliminary data.</text>
</comment>
<keyword evidence="2" id="KW-1185">Reference proteome</keyword>
<dbReference type="EMBL" id="BRXR01000001">
    <property type="protein sequence ID" value="GLC29255.1"/>
    <property type="molecule type" value="Genomic_DNA"/>
</dbReference>
<dbReference type="Proteomes" id="UP001208567">
    <property type="component" value="Unassembled WGS sequence"/>
</dbReference>
<dbReference type="InterPro" id="IPR012452">
    <property type="entry name" value="DUF1657"/>
</dbReference>
<evidence type="ECO:0000313" key="2">
    <source>
        <dbReference type="Proteomes" id="UP001208567"/>
    </source>
</evidence>
<accession>A0ABQ5N237</accession>
<name>A0ABQ5N237_9CLOT</name>
<sequence length="68" mass="7634">MTVASQVKQTLNGLKSIEASLRTYSIKSQSKESKAVYSEALKTTNQIVKDVEKRVKTLESQEPQYKGK</sequence>
<dbReference type="Pfam" id="PF07870">
    <property type="entry name" value="DUF1657"/>
    <property type="match status" value="1"/>
</dbReference>